<organism evidence="13 14">
    <name type="scientific">Mesobacillus foraminis</name>
    <dbReference type="NCBI Taxonomy" id="279826"/>
    <lineage>
        <taxon>Bacteria</taxon>
        <taxon>Bacillati</taxon>
        <taxon>Bacillota</taxon>
        <taxon>Bacilli</taxon>
        <taxon>Bacillales</taxon>
        <taxon>Bacillaceae</taxon>
        <taxon>Mesobacillus</taxon>
    </lineage>
</organism>
<sequence length="607" mass="68580">MGKKLYHGAAYYPELWDSVVIDQDLQLMKETGINIIRMGEFAWSTLEPEEGKIDVSFFAELINKFYENGIETVMCTPTPTPPIWMTHGFPERLFVDMAGRRMGHGSRQHICSNNQYFRERAAIIAEKLAKGLGSLPGLIGWQLDNEFKAHVNECTCATCKELWHKWLREKYRTIGSLNNEWKIGAGQPAYRSFEEVPVPENTASFRSLPLRMAYRQFSMEKIAEFADEQAEVIRQYSKAPITHNSSIGFHVDNERLFKNLDFASFDTYATIEHAGAYLINCDIWRNLKKDKGFWIMETSPSFSASLEGTATPHPNGYLKAEAAAAYALGSEAFCYWLWRQQRTGCEQPHGSVISAWGKPAIGYENVLEVERMREALEPILLSSQSCQAEVALVYSDHAKAYFQNGPFKKLNYRGFITEFYQQILSNGIHRDVIQPGADLEGYKLLFTPYLPSLPEDAAERARQFAEKGGIWITGPLTGDGGTAIPEDDDELVLEQKYGEGKIVQLHFIPRSEEEKKRLEKIIDQYANEAGVDLRMDISPGTIAIPRKAEGNQIWVMVNMDGNGGEIDLPFKGYDLISECAVPCGKTEIGKFEYKVLQSFESHSPAVS</sequence>
<dbReference type="PIRSF" id="PIRSF001084">
    <property type="entry name" value="B-galactosidase"/>
    <property type="match status" value="1"/>
</dbReference>
<keyword evidence="4 10" id="KW-0479">Metal-binding</keyword>
<feature type="binding site" evidence="10">
    <location>
        <position position="156"/>
    </location>
    <ligand>
        <name>Zn(2+)</name>
        <dbReference type="ChEBI" id="CHEBI:29105"/>
    </ligand>
</feature>
<dbReference type="InterPro" id="IPR029062">
    <property type="entry name" value="Class_I_gatase-like"/>
</dbReference>
<dbReference type="Gene3D" id="3.20.20.80">
    <property type="entry name" value="Glycosidases"/>
    <property type="match status" value="1"/>
</dbReference>
<feature type="binding site" evidence="9">
    <location>
        <position position="107"/>
    </location>
    <ligand>
        <name>substrate</name>
    </ligand>
</feature>
<dbReference type="CDD" id="cd03143">
    <property type="entry name" value="A4_beta-galactosidase_middle_domain"/>
    <property type="match status" value="1"/>
</dbReference>
<dbReference type="InterPro" id="IPR003476">
    <property type="entry name" value="Glyco_hydro_42"/>
</dbReference>
<keyword evidence="7" id="KW-0326">Glycosidase</keyword>
<evidence type="ECO:0000256" key="10">
    <source>
        <dbReference type="PIRSR" id="PIRSR001084-3"/>
    </source>
</evidence>
<accession>A0A4V2RCM3</accession>
<feature type="binding site" evidence="10">
    <location>
        <position position="159"/>
    </location>
    <ligand>
        <name>Zn(2+)</name>
        <dbReference type="ChEBI" id="CHEBI:29105"/>
    </ligand>
</feature>
<name>A0A4V2RCM3_9BACI</name>
<feature type="active site" description="Proton donor" evidence="8">
    <location>
        <position position="146"/>
    </location>
</feature>
<dbReference type="Proteomes" id="UP000295689">
    <property type="component" value="Unassembled WGS sequence"/>
</dbReference>
<feature type="binding site" evidence="10">
    <location>
        <position position="154"/>
    </location>
    <ligand>
        <name>Zn(2+)</name>
        <dbReference type="ChEBI" id="CHEBI:29105"/>
    </ligand>
</feature>
<feature type="active site" description="Nucleophile" evidence="8">
    <location>
        <position position="297"/>
    </location>
</feature>
<reference evidence="13 14" key="1">
    <citation type="journal article" date="2015" name="Stand. Genomic Sci.">
        <title>Genomic Encyclopedia of Bacterial and Archaeal Type Strains, Phase III: the genomes of soil and plant-associated and newly described type strains.</title>
        <authorList>
            <person name="Whitman W.B."/>
            <person name="Woyke T."/>
            <person name="Klenk H.P."/>
            <person name="Zhou Y."/>
            <person name="Lilburn T.G."/>
            <person name="Beck B.J."/>
            <person name="De Vos P."/>
            <person name="Vandamme P."/>
            <person name="Eisen J.A."/>
            <person name="Garrity G."/>
            <person name="Hugenholtz P."/>
            <person name="Kyrpides N.C."/>
        </authorList>
    </citation>
    <scope>NUCLEOTIDE SEQUENCE [LARGE SCALE GENOMIC DNA]</scope>
    <source>
        <strain evidence="13 14">CV53</strain>
    </source>
</reference>
<dbReference type="PANTHER" id="PTHR36447:SF2">
    <property type="entry name" value="BETA-GALACTOSIDASE YESZ"/>
    <property type="match status" value="1"/>
</dbReference>
<evidence type="ECO:0000256" key="8">
    <source>
        <dbReference type="PIRSR" id="PIRSR001084-1"/>
    </source>
</evidence>
<dbReference type="Gene3D" id="3.40.50.880">
    <property type="match status" value="1"/>
</dbReference>
<feature type="binding site" evidence="10">
    <location>
        <position position="111"/>
    </location>
    <ligand>
        <name>Zn(2+)</name>
        <dbReference type="ChEBI" id="CHEBI:29105"/>
    </ligand>
</feature>
<feature type="binding site" evidence="9">
    <location>
        <position position="145"/>
    </location>
    <ligand>
        <name>substrate</name>
    </ligand>
</feature>
<evidence type="ECO:0000256" key="6">
    <source>
        <dbReference type="ARBA" id="ARBA00022833"/>
    </source>
</evidence>
<dbReference type="PANTHER" id="PTHR36447">
    <property type="entry name" value="BETA-GALACTOSIDASE GANA"/>
    <property type="match status" value="1"/>
</dbReference>
<dbReference type="SUPFAM" id="SSF51445">
    <property type="entry name" value="(Trans)glycosidases"/>
    <property type="match status" value="1"/>
</dbReference>
<evidence type="ECO:0000259" key="12">
    <source>
        <dbReference type="Pfam" id="PF08532"/>
    </source>
</evidence>
<dbReference type="InterPro" id="IPR017853">
    <property type="entry name" value="GH"/>
</dbReference>
<evidence type="ECO:0000256" key="9">
    <source>
        <dbReference type="PIRSR" id="PIRSR001084-2"/>
    </source>
</evidence>
<dbReference type="SUPFAM" id="SSF52317">
    <property type="entry name" value="Class I glutamine amidotransferase-like"/>
    <property type="match status" value="1"/>
</dbReference>
<evidence type="ECO:0000256" key="1">
    <source>
        <dbReference type="ARBA" id="ARBA00001412"/>
    </source>
</evidence>
<comment type="catalytic activity">
    <reaction evidence="1">
        <text>Hydrolysis of terminal non-reducing beta-D-galactose residues in beta-D-galactosides.</text>
        <dbReference type="EC" id="3.2.1.23"/>
    </reaction>
</comment>
<protein>
    <recommendedName>
        <fullName evidence="3">beta-galactosidase</fullName>
        <ecNumber evidence="3">3.2.1.23</ecNumber>
    </recommendedName>
</protein>
<dbReference type="InterPro" id="IPR013529">
    <property type="entry name" value="Glyco_hydro_42_N"/>
</dbReference>
<evidence type="ECO:0000256" key="7">
    <source>
        <dbReference type="ARBA" id="ARBA00023295"/>
    </source>
</evidence>
<comment type="similarity">
    <text evidence="2">Belongs to the glycosyl hydrolase 42 family.</text>
</comment>
<dbReference type="RefSeq" id="WP_132010627.1">
    <property type="nucleotide sequence ID" value="NZ_JABUHM010000014.1"/>
</dbReference>
<proteinExistence type="inferred from homology"/>
<evidence type="ECO:0000256" key="2">
    <source>
        <dbReference type="ARBA" id="ARBA00005940"/>
    </source>
</evidence>
<dbReference type="GO" id="GO:0009341">
    <property type="term" value="C:beta-galactosidase complex"/>
    <property type="evidence" value="ECO:0007669"/>
    <property type="project" value="InterPro"/>
</dbReference>
<dbReference type="Pfam" id="PF08532">
    <property type="entry name" value="Glyco_hydro_42M"/>
    <property type="match status" value="1"/>
</dbReference>
<evidence type="ECO:0000313" key="13">
    <source>
        <dbReference type="EMBL" id="TCN21480.1"/>
    </source>
</evidence>
<evidence type="ECO:0000313" key="14">
    <source>
        <dbReference type="Proteomes" id="UP000295689"/>
    </source>
</evidence>
<keyword evidence="6 10" id="KW-0862">Zinc</keyword>
<comment type="caution">
    <text evidence="13">The sequence shown here is derived from an EMBL/GenBank/DDBJ whole genome shotgun (WGS) entry which is preliminary data.</text>
</comment>
<keyword evidence="5" id="KW-0378">Hydrolase</keyword>
<dbReference type="GO" id="GO:0046872">
    <property type="term" value="F:metal ion binding"/>
    <property type="evidence" value="ECO:0007669"/>
    <property type="project" value="UniProtKB-KW"/>
</dbReference>
<dbReference type="EC" id="3.2.1.23" evidence="3"/>
<dbReference type="GO" id="GO:0005975">
    <property type="term" value="P:carbohydrate metabolic process"/>
    <property type="evidence" value="ECO:0007669"/>
    <property type="project" value="InterPro"/>
</dbReference>
<gene>
    <name evidence="13" type="ORF">EV146_112163</name>
</gene>
<dbReference type="Pfam" id="PF02449">
    <property type="entry name" value="Glyco_hydro_42"/>
    <property type="match status" value="1"/>
</dbReference>
<dbReference type="InterPro" id="IPR013738">
    <property type="entry name" value="Beta_galactosidase_Trimer"/>
</dbReference>
<dbReference type="EMBL" id="SLVV01000012">
    <property type="protein sequence ID" value="TCN21480.1"/>
    <property type="molecule type" value="Genomic_DNA"/>
</dbReference>
<evidence type="ECO:0000256" key="3">
    <source>
        <dbReference type="ARBA" id="ARBA00012756"/>
    </source>
</evidence>
<evidence type="ECO:0000256" key="5">
    <source>
        <dbReference type="ARBA" id="ARBA00022801"/>
    </source>
</evidence>
<feature type="domain" description="Beta-galactosidase trimerisation" evidence="12">
    <location>
        <begin position="388"/>
        <end position="478"/>
    </location>
</feature>
<keyword evidence="14" id="KW-1185">Reference proteome</keyword>
<dbReference type="GO" id="GO:0004565">
    <property type="term" value="F:beta-galactosidase activity"/>
    <property type="evidence" value="ECO:0007669"/>
    <property type="project" value="UniProtKB-EC"/>
</dbReference>
<dbReference type="AlphaFoldDB" id="A0A4V2RCM3"/>
<evidence type="ECO:0000256" key="4">
    <source>
        <dbReference type="ARBA" id="ARBA00022723"/>
    </source>
</evidence>
<feature type="domain" description="Glycoside hydrolase family 42 N-terminal" evidence="11">
    <location>
        <begin position="11"/>
        <end position="372"/>
    </location>
</feature>
<evidence type="ECO:0000259" key="11">
    <source>
        <dbReference type="Pfam" id="PF02449"/>
    </source>
</evidence>